<sequence length="84" mass="8990">MSARPRAGHRHALRGTRQRPGGPHRRGPVPETGAVTAAVRASVRHLDTGYDALLTAGTARKEARARVSAAIETVLASWRHPPGR</sequence>
<name>A0ACC6PS78_9ACTN</name>
<reference evidence="1" key="1">
    <citation type="submission" date="2024-03" db="EMBL/GenBank/DDBJ databases">
        <title>Novel Streptomyces species of biotechnological and ecological value are a feature of Machair soil.</title>
        <authorList>
            <person name="Prole J.R."/>
            <person name="Goodfellow M."/>
            <person name="Allenby N."/>
            <person name="Ward A.C."/>
        </authorList>
    </citation>
    <scope>NUCLEOTIDE SEQUENCE</scope>
    <source>
        <strain evidence="1">MS2.AVA.5</strain>
    </source>
</reference>
<evidence type="ECO:0000313" key="1">
    <source>
        <dbReference type="EMBL" id="MEJ8634295.1"/>
    </source>
</evidence>
<dbReference type="Proteomes" id="UP001377168">
    <property type="component" value="Unassembled WGS sequence"/>
</dbReference>
<proteinExistence type="predicted"/>
<gene>
    <name evidence="1" type="ORF">WKI67_12945</name>
</gene>
<evidence type="ECO:0000313" key="2">
    <source>
        <dbReference type="Proteomes" id="UP001377168"/>
    </source>
</evidence>
<accession>A0ACC6PS78</accession>
<keyword evidence="2" id="KW-1185">Reference proteome</keyword>
<dbReference type="EMBL" id="JBBKAJ010000022">
    <property type="protein sequence ID" value="MEJ8634295.1"/>
    <property type="molecule type" value="Genomic_DNA"/>
</dbReference>
<organism evidence="1 2">
    <name type="scientific">Streptomyces achmelvichensis</name>
    <dbReference type="NCBI Taxonomy" id="3134111"/>
    <lineage>
        <taxon>Bacteria</taxon>
        <taxon>Bacillati</taxon>
        <taxon>Actinomycetota</taxon>
        <taxon>Actinomycetes</taxon>
        <taxon>Kitasatosporales</taxon>
        <taxon>Streptomycetaceae</taxon>
        <taxon>Streptomyces</taxon>
    </lineage>
</organism>
<protein>
    <submittedName>
        <fullName evidence="1">DUF2293 domain-containing protein</fullName>
    </submittedName>
</protein>
<comment type="caution">
    <text evidence="1">The sequence shown here is derived from an EMBL/GenBank/DDBJ whole genome shotgun (WGS) entry which is preliminary data.</text>
</comment>